<dbReference type="Proteomes" id="UP000442990">
    <property type="component" value="Unassembled WGS sequence"/>
</dbReference>
<dbReference type="EMBL" id="WBKG01000044">
    <property type="protein sequence ID" value="KAB1979143.1"/>
    <property type="molecule type" value="Genomic_DNA"/>
</dbReference>
<evidence type="ECO:0000313" key="6">
    <source>
        <dbReference type="EMBL" id="KAB1979143.1"/>
    </source>
</evidence>
<comment type="caution">
    <text evidence="6">The sequence shown here is derived from an EMBL/GenBank/DDBJ whole genome shotgun (WGS) entry which is preliminary data.</text>
</comment>
<dbReference type="RefSeq" id="WP_151473805.1">
    <property type="nucleotide sequence ID" value="NZ_WBKG01000044.1"/>
</dbReference>
<dbReference type="PANTHER" id="PTHR43585:SF2">
    <property type="entry name" value="ATP-GRASP ENZYME FSQD"/>
    <property type="match status" value="1"/>
</dbReference>
<dbReference type="GO" id="GO:0005524">
    <property type="term" value="F:ATP binding"/>
    <property type="evidence" value="ECO:0007669"/>
    <property type="project" value="UniProtKB-UniRule"/>
</dbReference>
<evidence type="ECO:0000256" key="1">
    <source>
        <dbReference type="ARBA" id="ARBA00022598"/>
    </source>
</evidence>
<accession>A0A7J5D5F7</accession>
<keyword evidence="1" id="KW-0436">Ligase</keyword>
<name>A0A7J5D5F7_9ACTN</name>
<dbReference type="PROSITE" id="PS50975">
    <property type="entry name" value="ATP_GRASP"/>
    <property type="match status" value="1"/>
</dbReference>
<organism evidence="6 7">
    <name type="scientific">Streptomyces triticiradicis</name>
    <dbReference type="NCBI Taxonomy" id="2651189"/>
    <lineage>
        <taxon>Bacteria</taxon>
        <taxon>Bacillati</taxon>
        <taxon>Actinomycetota</taxon>
        <taxon>Actinomycetes</taxon>
        <taxon>Kitasatosporales</taxon>
        <taxon>Streptomycetaceae</taxon>
        <taxon>Streptomyces</taxon>
    </lineage>
</organism>
<proteinExistence type="predicted"/>
<feature type="domain" description="ATP-grasp" evidence="5">
    <location>
        <begin position="112"/>
        <end position="297"/>
    </location>
</feature>
<evidence type="ECO:0000256" key="2">
    <source>
        <dbReference type="ARBA" id="ARBA00022741"/>
    </source>
</evidence>
<sequence length="396" mass="41799">MSCHLLLVGADEQRHATAHRLGLRLTLLTGVSSLGSLRDLARYGRVIAVPDSAPVEEWTAAARTVAAYDPVDALGAFAEETQEHAVAVADALGLPCHPAGTIRLAGHGPLLRARLRDAGVDGTAASEVRDTADVEAFAAVYGYPLVLKPVDGMGTGAASVIRSAAGLTGPLPPGRRMMVEEYLDGEEYGVEAFSERGVHRLVCVSQTLIDPVARVRTGHCLPAPAENRLRADVEAFLPQVLDAVGVRDGPTHTRIVMTDAGPRVVRVRLRPGGDRMVELVALALGLDLDELWVRHVCGERVLDELNPRLSRAAAVRFVTPRAPGLLERCYGAEEASAIEGVEGVHWLREPGSLYPGALTPEEAGACVVATGDSGQQAVARSLAAAARLRFVVVCAG</sequence>
<dbReference type="GO" id="GO:0016874">
    <property type="term" value="F:ligase activity"/>
    <property type="evidence" value="ECO:0007669"/>
    <property type="project" value="UniProtKB-KW"/>
</dbReference>
<gene>
    <name evidence="6" type="ORF">F8144_36995</name>
</gene>
<dbReference type="InterPro" id="IPR040570">
    <property type="entry name" value="LAL_C2"/>
</dbReference>
<dbReference type="InterPro" id="IPR052032">
    <property type="entry name" value="ATP-dep_AA_Ligase"/>
</dbReference>
<evidence type="ECO:0000259" key="5">
    <source>
        <dbReference type="PROSITE" id="PS50975"/>
    </source>
</evidence>
<keyword evidence="3 4" id="KW-0067">ATP-binding</keyword>
<reference evidence="6 7" key="1">
    <citation type="submission" date="2019-09" db="EMBL/GenBank/DDBJ databases">
        <title>Isolation and identification of active actinomycetes.</title>
        <authorList>
            <person name="Yu Z."/>
            <person name="Han C."/>
            <person name="Yu B."/>
        </authorList>
    </citation>
    <scope>NUCLEOTIDE SEQUENCE [LARGE SCALE GENOMIC DNA]</scope>
    <source>
        <strain evidence="6 7">NEAU-H2</strain>
    </source>
</reference>
<dbReference type="Pfam" id="PF13535">
    <property type="entry name" value="ATP-grasp_4"/>
    <property type="match status" value="1"/>
</dbReference>
<evidence type="ECO:0000256" key="3">
    <source>
        <dbReference type="ARBA" id="ARBA00022840"/>
    </source>
</evidence>
<dbReference type="AlphaFoldDB" id="A0A7J5D5F7"/>
<dbReference type="GO" id="GO:0046872">
    <property type="term" value="F:metal ion binding"/>
    <property type="evidence" value="ECO:0007669"/>
    <property type="project" value="InterPro"/>
</dbReference>
<dbReference type="Pfam" id="PF18603">
    <property type="entry name" value="LAL_C2"/>
    <property type="match status" value="1"/>
</dbReference>
<protein>
    <submittedName>
        <fullName evidence="6">ATP-grasp domain-containing protein</fullName>
    </submittedName>
</protein>
<dbReference type="PANTHER" id="PTHR43585">
    <property type="entry name" value="FUMIPYRROLE BIOSYNTHESIS PROTEIN C"/>
    <property type="match status" value="1"/>
</dbReference>
<evidence type="ECO:0000256" key="4">
    <source>
        <dbReference type="PROSITE-ProRule" id="PRU00409"/>
    </source>
</evidence>
<evidence type="ECO:0000313" key="7">
    <source>
        <dbReference type="Proteomes" id="UP000442990"/>
    </source>
</evidence>
<keyword evidence="2 4" id="KW-0547">Nucleotide-binding</keyword>
<dbReference type="InterPro" id="IPR011761">
    <property type="entry name" value="ATP-grasp"/>
</dbReference>
<dbReference type="SUPFAM" id="SSF56059">
    <property type="entry name" value="Glutathione synthetase ATP-binding domain-like"/>
    <property type="match status" value="1"/>
</dbReference>
<dbReference type="Gene3D" id="3.30.470.20">
    <property type="entry name" value="ATP-grasp fold, B domain"/>
    <property type="match status" value="1"/>
</dbReference>
<keyword evidence="7" id="KW-1185">Reference proteome</keyword>